<keyword evidence="1" id="KW-0812">Transmembrane</keyword>
<keyword evidence="1" id="KW-0472">Membrane</keyword>
<reference evidence="3" key="1">
    <citation type="submission" date="2016-06" db="EMBL/GenBank/DDBJ databases">
        <title>Parallel loss of symbiosis genes in relatives of nitrogen-fixing non-legume Parasponia.</title>
        <authorList>
            <person name="Van Velzen R."/>
            <person name="Holmer R."/>
            <person name="Bu F."/>
            <person name="Rutten L."/>
            <person name="Van Zeijl A."/>
            <person name="Liu W."/>
            <person name="Santuari L."/>
            <person name="Cao Q."/>
            <person name="Sharma T."/>
            <person name="Shen D."/>
            <person name="Roswanjaya Y."/>
            <person name="Wardhani T."/>
            <person name="Kalhor M.S."/>
            <person name="Jansen J."/>
            <person name="Van den Hoogen J."/>
            <person name="Gungor B."/>
            <person name="Hartog M."/>
            <person name="Hontelez J."/>
            <person name="Verver J."/>
            <person name="Yang W.-C."/>
            <person name="Schijlen E."/>
            <person name="Repin R."/>
            <person name="Schilthuizen M."/>
            <person name="Schranz E."/>
            <person name="Heidstra R."/>
            <person name="Miyata K."/>
            <person name="Fedorova E."/>
            <person name="Kohlen W."/>
            <person name="Bisseling T."/>
            <person name="Smit S."/>
            <person name="Geurts R."/>
        </authorList>
    </citation>
    <scope>NUCLEOTIDE SEQUENCE [LARGE SCALE GENOMIC DNA]</scope>
    <source>
        <strain evidence="3">cv. RG33-2</strain>
    </source>
</reference>
<protein>
    <submittedName>
        <fullName evidence="2">Uncharacterized protein</fullName>
    </submittedName>
</protein>
<dbReference type="Proteomes" id="UP000237000">
    <property type="component" value="Unassembled WGS sequence"/>
</dbReference>
<feature type="transmembrane region" description="Helical" evidence="1">
    <location>
        <begin position="6"/>
        <end position="25"/>
    </location>
</feature>
<evidence type="ECO:0000256" key="1">
    <source>
        <dbReference type="SAM" id="Phobius"/>
    </source>
</evidence>
<name>A0A2P5EJT0_TREOI</name>
<dbReference type="OrthoDB" id="10336396at2759"/>
<feature type="transmembrane region" description="Helical" evidence="1">
    <location>
        <begin position="37"/>
        <end position="58"/>
    </location>
</feature>
<dbReference type="PROSITE" id="PS51257">
    <property type="entry name" value="PROKAR_LIPOPROTEIN"/>
    <property type="match status" value="1"/>
</dbReference>
<comment type="caution">
    <text evidence="2">The sequence shown here is derived from an EMBL/GenBank/DDBJ whole genome shotgun (WGS) entry which is preliminary data.</text>
</comment>
<dbReference type="AlphaFoldDB" id="A0A2P5EJT0"/>
<dbReference type="InParanoid" id="A0A2P5EJT0"/>
<evidence type="ECO:0000313" key="2">
    <source>
        <dbReference type="EMBL" id="PON85807.1"/>
    </source>
</evidence>
<gene>
    <name evidence="2" type="ORF">TorRG33x02_184160</name>
</gene>
<dbReference type="EMBL" id="JXTC01000142">
    <property type="protein sequence ID" value="PON85807.1"/>
    <property type="molecule type" value="Genomic_DNA"/>
</dbReference>
<evidence type="ECO:0000313" key="3">
    <source>
        <dbReference type="Proteomes" id="UP000237000"/>
    </source>
</evidence>
<organism evidence="2 3">
    <name type="scientific">Trema orientale</name>
    <name type="common">Charcoal tree</name>
    <name type="synonym">Celtis orientalis</name>
    <dbReference type="NCBI Taxonomy" id="63057"/>
    <lineage>
        <taxon>Eukaryota</taxon>
        <taxon>Viridiplantae</taxon>
        <taxon>Streptophyta</taxon>
        <taxon>Embryophyta</taxon>
        <taxon>Tracheophyta</taxon>
        <taxon>Spermatophyta</taxon>
        <taxon>Magnoliopsida</taxon>
        <taxon>eudicotyledons</taxon>
        <taxon>Gunneridae</taxon>
        <taxon>Pentapetalae</taxon>
        <taxon>rosids</taxon>
        <taxon>fabids</taxon>
        <taxon>Rosales</taxon>
        <taxon>Cannabaceae</taxon>
        <taxon>Trema</taxon>
    </lineage>
</organism>
<sequence length="61" mass="7298">MAHDWRAINVLFWASVGCGILPLDWKRPCSFKNNLYIILRQIIVVYRMSLFYCVFVVFTRL</sequence>
<accession>A0A2P5EJT0</accession>
<keyword evidence="3" id="KW-1185">Reference proteome</keyword>
<keyword evidence="1" id="KW-1133">Transmembrane helix</keyword>
<proteinExistence type="predicted"/>